<reference evidence="4 5" key="1">
    <citation type="submission" date="2017-09" db="EMBL/GenBank/DDBJ databases">
        <title>Large-scale bioinformatics analysis of Bacillus genomes uncovers conserved roles of natural products in bacterial physiology.</title>
        <authorList>
            <consortium name="Agbiome Team Llc"/>
            <person name="Bleich R.M."/>
            <person name="Grubbs K.J."/>
            <person name="Santa Maria K.C."/>
            <person name="Allen S.E."/>
            <person name="Farag S."/>
            <person name="Shank E.A."/>
            <person name="Bowers A."/>
        </authorList>
    </citation>
    <scope>NUCLEOTIDE SEQUENCE [LARGE SCALE GENOMIC DNA]</scope>
    <source>
        <strain evidence="1 4">AFS010695</strain>
        <strain evidence="3 6">AFS060282</strain>
        <strain evidence="2 5">AFS061806</strain>
    </source>
</reference>
<evidence type="ECO:0000313" key="5">
    <source>
        <dbReference type="Proteomes" id="UP000224076"/>
    </source>
</evidence>
<dbReference type="EMBL" id="NTWE01000040">
    <property type="protein sequence ID" value="PEV98479.1"/>
    <property type="molecule type" value="Genomic_DNA"/>
</dbReference>
<accession>A0A2B3UG48</accession>
<dbReference type="EMBL" id="NVDG01000012">
    <property type="protein sequence ID" value="PFU45469.1"/>
    <property type="molecule type" value="Genomic_DNA"/>
</dbReference>
<organism evidence="2 5">
    <name type="scientific">Bacillus cereus</name>
    <dbReference type="NCBI Taxonomy" id="1396"/>
    <lineage>
        <taxon>Bacteria</taxon>
        <taxon>Bacillati</taxon>
        <taxon>Bacillota</taxon>
        <taxon>Bacilli</taxon>
        <taxon>Bacillales</taxon>
        <taxon>Bacillaceae</taxon>
        <taxon>Bacillus</taxon>
        <taxon>Bacillus cereus group</taxon>
    </lineage>
</organism>
<comment type="caution">
    <text evidence="2">The sequence shown here is derived from an EMBL/GenBank/DDBJ whole genome shotgun (WGS) entry which is preliminary data.</text>
</comment>
<gene>
    <name evidence="1" type="ORF">CN425_20555</name>
    <name evidence="2" type="ORF">COK86_05825</name>
    <name evidence="3" type="ORF">COK98_06760</name>
</gene>
<dbReference type="Proteomes" id="UP000220635">
    <property type="component" value="Unassembled WGS sequence"/>
</dbReference>
<evidence type="ECO:0000313" key="1">
    <source>
        <dbReference type="EMBL" id="PEV98479.1"/>
    </source>
</evidence>
<evidence type="ECO:0000313" key="2">
    <source>
        <dbReference type="EMBL" id="PFU45469.1"/>
    </source>
</evidence>
<protein>
    <submittedName>
        <fullName evidence="2">Uncharacterized protein</fullName>
    </submittedName>
</protein>
<dbReference type="Proteomes" id="UP000226257">
    <property type="component" value="Unassembled WGS sequence"/>
</dbReference>
<evidence type="ECO:0000313" key="4">
    <source>
        <dbReference type="Proteomes" id="UP000220635"/>
    </source>
</evidence>
<name>A0A2B3UG48_BACCE</name>
<dbReference type="Proteomes" id="UP000224076">
    <property type="component" value="Unassembled WGS sequence"/>
</dbReference>
<dbReference type="EMBL" id="NVDQ01000012">
    <property type="protein sequence ID" value="PFV09516.1"/>
    <property type="molecule type" value="Genomic_DNA"/>
</dbReference>
<proteinExistence type="predicted"/>
<sequence length="56" mass="6470">MSACQKEYKGKYVKWGDTVETVDTERFERNNIPYKVEGNKVYVPEDAFDDAIVCCS</sequence>
<evidence type="ECO:0000313" key="6">
    <source>
        <dbReference type="Proteomes" id="UP000226257"/>
    </source>
</evidence>
<dbReference type="AlphaFoldDB" id="A0A2B3UG48"/>
<evidence type="ECO:0000313" key="3">
    <source>
        <dbReference type="EMBL" id="PFV09516.1"/>
    </source>
</evidence>